<dbReference type="STRING" id="1123510.GCA_000620025_00205"/>
<dbReference type="InterPro" id="IPR046864">
    <property type="entry name" value="VasX_N"/>
</dbReference>
<keyword evidence="4" id="KW-1185">Reference proteome</keyword>
<keyword evidence="1" id="KW-1133">Transmembrane helix</keyword>
<name>A0A348HBB2_9GAMM</name>
<reference evidence="3 4" key="1">
    <citation type="submission" date="2018-09" db="EMBL/GenBank/DDBJ databases">
        <title>Zymobacter palmae IAM14233 (=T109) whole genome analysis.</title>
        <authorList>
            <person name="Yanase H."/>
        </authorList>
    </citation>
    <scope>NUCLEOTIDE SEQUENCE [LARGE SCALE GENOMIC DNA]</scope>
    <source>
        <strain evidence="3 4">IAM14233</strain>
    </source>
</reference>
<evidence type="ECO:0000313" key="3">
    <source>
        <dbReference type="EMBL" id="BBG28914.1"/>
    </source>
</evidence>
<gene>
    <name evidence="3" type="ORF">ZBT109_0114</name>
</gene>
<dbReference type="Pfam" id="PF20249">
    <property type="entry name" value="VasX_N"/>
    <property type="match status" value="1"/>
</dbReference>
<protein>
    <submittedName>
        <fullName evidence="3">Phage-related tail protein</fullName>
    </submittedName>
</protein>
<evidence type="ECO:0000256" key="1">
    <source>
        <dbReference type="SAM" id="Phobius"/>
    </source>
</evidence>
<organism evidence="3 4">
    <name type="scientific">Zymobacter palmae</name>
    <dbReference type="NCBI Taxonomy" id="33074"/>
    <lineage>
        <taxon>Bacteria</taxon>
        <taxon>Pseudomonadati</taxon>
        <taxon>Pseudomonadota</taxon>
        <taxon>Gammaproteobacteria</taxon>
        <taxon>Oceanospirillales</taxon>
        <taxon>Halomonadaceae</taxon>
        <taxon>Zymobacter group</taxon>
        <taxon>Zymobacter</taxon>
    </lineage>
</organism>
<keyword evidence="1" id="KW-0812">Transmembrane</keyword>
<dbReference type="RefSeq" id="WP_145984454.1">
    <property type="nucleotide sequence ID" value="NZ_AP018933.1"/>
</dbReference>
<keyword evidence="1" id="KW-0472">Membrane</keyword>
<feature type="transmembrane region" description="Helical" evidence="1">
    <location>
        <begin position="955"/>
        <end position="982"/>
    </location>
</feature>
<dbReference type="EMBL" id="AP018933">
    <property type="protein sequence ID" value="BBG28914.1"/>
    <property type="molecule type" value="Genomic_DNA"/>
</dbReference>
<dbReference type="OrthoDB" id="6178961at2"/>
<evidence type="ECO:0000313" key="4">
    <source>
        <dbReference type="Proteomes" id="UP000267342"/>
    </source>
</evidence>
<proteinExistence type="predicted"/>
<dbReference type="CDD" id="cd20707">
    <property type="entry name" value="MIX_III"/>
    <property type="match status" value="1"/>
</dbReference>
<sequence>MTVISSLVTTASKVSQNVSTLIQIAAKESVIEKFGIGGCDKCNKKGMVFLPVRYAVGEINDLGDYALPESKVDKFTDIKLNESLSKSGRRTARSAKSCYILRKLRKGYLYIYDDHPGLPAWICYGVNDNGELTGFPAASPKALDELNPMDNCIKGDGHPARASLVSLRDPHVSRTVHVMFLEVALDEERLDWIASQPEWREANMQAFEVSSPKSSPYYFSRFEIPKFVPEYDDDRNTYEVLKHQMWQGRYADKVTSDIARQLRMDTYEVLGQHMDSVECMNGGSEGFMFAVKDEVGIIEQLDAQRAYPTAVLRKDMLPGDSKDPNQPANKTLNERNYKWYLAVQQFQAIMQSMKIRDEEVDENYIVPGQNQTYKQVLEELEERKKEIPDIIKRYTKMYYNYESLSEEDKQKVVKNKEEDYYNYLARKKRSYEREWAVCRRADISKRDSAVEEVGDYYNGDDWNCIDSVVGKYVERIKRDTPIFDDDYSLWVIFHLHRVINRYDENSFMHCGHVASIIADVLQHGVLSPASSWMWDMLQNFNDEGKILLRGFTFNMPTVFSDIDEYLAPAEGKNKLEELKSIIKGAQKCYGKFKKAYDKAKSDSLKKAIWDKGDLQTYHEAVQKIAQVHANVATTAWINDLAHSLSKEEAFTNRYAVALNGERRLCTLNEIARSVSQVLSEQGPPLVSVEKYTLTLGELSKLADAVQENLVGAPEDKARPIAEHFSNLNKVGGNFSNVDVSSNTKLDFFVIGHRDTIQNLNYSYGKRMSATNSVVDFHDKHQQAFVDLFSSKKKCFDTLSGKVSVVIACVKATKDVINNNRDMDLWWKCISSWLSVFQIITDVASWRYTRLARKEIIKEGANIGKKLLDNTKVRAVLEHDGELLSERAVRRIGRYVVNSEMCILASKGMTHLITMMSVYDAWKGLVQLADMTKRGALRQDKIALASKIVIDLVSSIIIGLCITSFFIGAFLSLIIFGITSLFIKKRLVPECIQTWLRRSKFGKEQDTVLGKPFRDMNEEQESLRSLLAGITITAQVNSEDTKRENSNFLCNLPDGGISPNCRVTSQVKEVTLVITYPEKTCGIMNIELSSGYSKVKIEKPSIFIIVRGNDLENNIVMAKNTKISSDADDVLQKDFSTEIDDVKKEIRDKGGRLIGDNLVVDDNDLNYILNVKDFFLDKAVSFNKNSERVDCVIKKKIFVDNDINNAKDMVMARIVIRTDNRVYDDVFRIPLVIEEGGNSYAISR</sequence>
<dbReference type="Proteomes" id="UP000267342">
    <property type="component" value="Chromosome"/>
</dbReference>
<feature type="domain" description="Toxin VasX N-terminal region" evidence="2">
    <location>
        <begin position="39"/>
        <end position="211"/>
    </location>
</feature>
<accession>A0A348HBB2</accession>
<dbReference type="AlphaFoldDB" id="A0A348HBB2"/>
<evidence type="ECO:0000259" key="2">
    <source>
        <dbReference type="Pfam" id="PF20249"/>
    </source>
</evidence>
<dbReference type="KEGG" id="zpl:ZBT109_0114"/>